<feature type="compositionally biased region" description="Low complexity" evidence="1">
    <location>
        <begin position="10"/>
        <end position="22"/>
    </location>
</feature>
<feature type="region of interest" description="Disordered" evidence="1">
    <location>
        <begin position="1"/>
        <end position="35"/>
    </location>
</feature>
<reference evidence="2 3" key="1">
    <citation type="submission" date="2018-06" db="EMBL/GenBank/DDBJ databases">
        <authorList>
            <consortium name="Pathogen Informatics"/>
            <person name="Doyle S."/>
        </authorList>
    </citation>
    <scope>NUCLEOTIDE SEQUENCE [LARGE SCALE GENOMIC DNA]</scope>
    <source>
        <strain evidence="2 3">NCTC204</strain>
    </source>
</reference>
<sequence length="159" mass="16455">METGKNGGISAASPASSPGRAALTGASNRIPDRSPDKALRTAIRGGWEIVSRMKGLITAAGLRNRQTQLPDGHRVVGAVVVAGDGVEVRQPVPVLIAGADVQPQQAGLLMVTQRLGRGQPCGRQLRNAVFSLETILQPGACPSACTATRSPLTQPCCLK</sequence>
<organism evidence="2 3">
    <name type="scientific">Klebsiella pneumoniae</name>
    <dbReference type="NCBI Taxonomy" id="573"/>
    <lineage>
        <taxon>Bacteria</taxon>
        <taxon>Pseudomonadati</taxon>
        <taxon>Pseudomonadota</taxon>
        <taxon>Gammaproteobacteria</taxon>
        <taxon>Enterobacterales</taxon>
        <taxon>Enterobacteriaceae</taxon>
        <taxon>Klebsiella/Raoultella group</taxon>
        <taxon>Klebsiella</taxon>
        <taxon>Klebsiella pneumoniae complex</taxon>
    </lineage>
</organism>
<gene>
    <name evidence="2" type="ORF">NCTC204_03541</name>
</gene>
<evidence type="ECO:0000313" key="2">
    <source>
        <dbReference type="EMBL" id="STV05268.1"/>
    </source>
</evidence>
<dbReference type="AlphaFoldDB" id="A0A378AE46"/>
<evidence type="ECO:0000313" key="3">
    <source>
        <dbReference type="Proteomes" id="UP000255192"/>
    </source>
</evidence>
<evidence type="ECO:0000256" key="1">
    <source>
        <dbReference type="SAM" id="MobiDB-lite"/>
    </source>
</evidence>
<dbReference type="Proteomes" id="UP000255192">
    <property type="component" value="Unassembled WGS sequence"/>
</dbReference>
<proteinExistence type="predicted"/>
<dbReference type="EMBL" id="UGMD01000002">
    <property type="protein sequence ID" value="STV05268.1"/>
    <property type="molecule type" value="Genomic_DNA"/>
</dbReference>
<protein>
    <submittedName>
        <fullName evidence="2">Uncharacterized protein</fullName>
    </submittedName>
</protein>
<accession>A0A378AE46</accession>
<name>A0A378AE46_KLEPN</name>